<feature type="signal peptide" evidence="4">
    <location>
        <begin position="1"/>
        <end position="15"/>
    </location>
</feature>
<evidence type="ECO:0000256" key="2">
    <source>
        <dbReference type="ARBA" id="ARBA00022676"/>
    </source>
</evidence>
<evidence type="ECO:0000256" key="3">
    <source>
        <dbReference type="ARBA" id="ARBA00022679"/>
    </source>
</evidence>
<organism evidence="6 7">
    <name type="scientific">Parastrongyloides trichosuri</name>
    <name type="common">Possum-specific nematode worm</name>
    <dbReference type="NCBI Taxonomy" id="131310"/>
    <lineage>
        <taxon>Eukaryota</taxon>
        <taxon>Metazoa</taxon>
        <taxon>Ecdysozoa</taxon>
        <taxon>Nematoda</taxon>
        <taxon>Chromadorea</taxon>
        <taxon>Rhabditida</taxon>
        <taxon>Tylenchina</taxon>
        <taxon>Panagrolaimomorpha</taxon>
        <taxon>Strongyloidoidea</taxon>
        <taxon>Strongyloididae</taxon>
        <taxon>Parastrongyloides</taxon>
    </lineage>
</organism>
<sequence>MNIYLLLLLSKNVYSLFPGATPDDGDYRHLYPLNCIKFNVPENEIKVLSYVLGNIENLEYPKDRLSVDFYIYDQTTDRALTRWKKELNKVFHSINIYSNTKNWLEDGLTSARKYGCKRVILSNIGILFSEKALIDLIKIDDNIVIVTPLLHDGFGERTNADAFGLENLSDEYLRLQDKRNLKLNGVLIEPIYINLKKMDSTYLTFDKGNVRNVNNDIDEKGVFLHSAKMMNISLYLNNEHHYGYFFDYKNLKKEEKEDVINLFVANWISEYGIYSLPTSIALKPSYPLPSKYGFDKIYLVNLKRRDERMKKMNEILKTVGFMYERVDAVDGKQLTDKYIKEKIKFLPNYVDPYHKRPMKKGEIGCFLSHYRIWEDVVNNNLNRVIVFEDDIRFSKNATGILRHLIYDIDNNKDTWDFIYFGRRKENPKVQEYFVPGHKHLSTVTYSYWTLGYALSYNGAKKLLEGRPLENMMALDEYIPIMYDNHPFEEWKNHFKNRNLKAFTIYPLIVTPERYTNEPGYVSDTEDSNVVEKKDFIKEEL</sequence>
<dbReference type="PANTHER" id="PTHR10730">
    <property type="entry name" value="PROCOLLAGEN-LYSINE,2-OXOGLUTARATE 5-DIOXYGENASE/GLYCOSYLTRANSFERASE 25 FAMILY MEMBER"/>
    <property type="match status" value="1"/>
</dbReference>
<evidence type="ECO:0000256" key="1">
    <source>
        <dbReference type="ARBA" id="ARBA00006721"/>
    </source>
</evidence>
<evidence type="ECO:0000256" key="4">
    <source>
        <dbReference type="SAM" id="SignalP"/>
    </source>
</evidence>
<comment type="similarity">
    <text evidence="1">Belongs to the glycosyltransferase 25 family.</text>
</comment>
<feature type="chain" id="PRO_5012204275" evidence="4">
    <location>
        <begin position="16"/>
        <end position="540"/>
    </location>
</feature>
<keyword evidence="6" id="KW-1185">Reference proteome</keyword>
<accession>A0A0N4ZVL9</accession>
<evidence type="ECO:0000313" key="7">
    <source>
        <dbReference type="WBParaSite" id="PTRK_0001262200.1"/>
    </source>
</evidence>
<evidence type="ECO:0000259" key="5">
    <source>
        <dbReference type="Pfam" id="PF01755"/>
    </source>
</evidence>
<dbReference type="GO" id="GO:0050211">
    <property type="term" value="F:procollagen galactosyltransferase activity"/>
    <property type="evidence" value="ECO:0007669"/>
    <property type="project" value="TreeGrafter"/>
</dbReference>
<feature type="domain" description="Glycosyl transferase family 25" evidence="5">
    <location>
        <begin position="295"/>
        <end position="465"/>
    </location>
</feature>
<dbReference type="InterPro" id="IPR050757">
    <property type="entry name" value="Collagen_mod_GT25"/>
</dbReference>
<proteinExistence type="inferred from homology"/>
<reference evidence="7" key="1">
    <citation type="submission" date="2017-02" db="UniProtKB">
        <authorList>
            <consortium name="WormBaseParasite"/>
        </authorList>
    </citation>
    <scope>IDENTIFICATION</scope>
</reference>
<protein>
    <submittedName>
        <fullName evidence="7">Glycosyltransferase 25 family member</fullName>
    </submittedName>
</protein>
<dbReference type="Pfam" id="PF01755">
    <property type="entry name" value="Glyco_transf_25"/>
    <property type="match status" value="1"/>
</dbReference>
<keyword evidence="4" id="KW-0732">Signal</keyword>
<dbReference type="PANTHER" id="PTHR10730:SF53">
    <property type="entry name" value="GLYCOSYLTRANSFERASE 25 FAMILY MEMBER"/>
    <property type="match status" value="1"/>
</dbReference>
<name>A0A0N4ZVL9_PARTI</name>
<keyword evidence="3" id="KW-0808">Transferase</keyword>
<dbReference type="WBParaSite" id="PTRK_0001262200.1">
    <property type="protein sequence ID" value="PTRK_0001262200.1"/>
    <property type="gene ID" value="PTRK_0001262200"/>
</dbReference>
<dbReference type="Proteomes" id="UP000038045">
    <property type="component" value="Unplaced"/>
</dbReference>
<dbReference type="STRING" id="131310.A0A0N4ZVL9"/>
<dbReference type="CDD" id="cd06532">
    <property type="entry name" value="Glyco_transf_25"/>
    <property type="match status" value="1"/>
</dbReference>
<evidence type="ECO:0000313" key="6">
    <source>
        <dbReference type="Proteomes" id="UP000038045"/>
    </source>
</evidence>
<dbReference type="AlphaFoldDB" id="A0A0N4ZVL9"/>
<dbReference type="InterPro" id="IPR002654">
    <property type="entry name" value="Glyco_trans_25"/>
</dbReference>
<keyword evidence="2" id="KW-0328">Glycosyltransferase</keyword>